<feature type="transmembrane region" description="Helical" evidence="1">
    <location>
        <begin position="812"/>
        <end position="830"/>
    </location>
</feature>
<evidence type="ECO:0008006" key="4">
    <source>
        <dbReference type="Google" id="ProtNLM"/>
    </source>
</evidence>
<gene>
    <name evidence="2" type="ORF">KP004_18820</name>
</gene>
<dbReference type="EMBL" id="CP076723">
    <property type="protein sequence ID" value="QWV93194.1"/>
    <property type="molecule type" value="Genomic_DNA"/>
</dbReference>
<feature type="transmembrane region" description="Helical" evidence="1">
    <location>
        <begin position="85"/>
        <end position="103"/>
    </location>
</feature>
<dbReference type="Proteomes" id="UP000683557">
    <property type="component" value="Chromosome"/>
</dbReference>
<sequence length="894" mass="101617">MKILFVILLLLLIAAITYGVYIYLKRQQYTRERFAFAALASITSMSMLVLTSMKSNLMPWHIGLQLFNYVTSSEIKVREADWTDYSLLVLVYIVAVQAILSIFKSWDGLKSYEQYQREQRNMPTGIINEGVSELRRISKGLPPPVQFSEIKTRNVMELEPITDSLAWKDQARELIRLSSTSYMFSPSGWHDSVGYWIGKNVDGHSPVFLYPVHESVTEKEIKEFVEYTVKQGDYDETNVEHIIAILGGNTDKLVKHKGYTVRIVGEEALLSNLVDFTDYKNHINNRVLKDNLPDSDFKLNDVYVPAQITVTNIKAKEDVVPVNVEDYLKEWLGITNGKQIALLGEYGQGKSTATLMFTYRLLKESNPTRIPLLIELRGTSPRNLTPLQLIGAWAAQYNLNPQALMKLHIAGKLLLIFEGFDEMALIGDSEMRLKHFRTIWGFCYPKAKIVITGRPNFFLDEEEMKNALGIGKALANKPYCEAVRLLPFTLNEIEKSLRQHKGHVRDQICNLVKQNMRFNELVSRPSLLHIVSTLWESEGLFEKVEQLNSAFVMDLFIRHSYRRQGLKEADTNQFMALNTSEREFFMSAIASYMAVHNLPNQILSDQLNQLIEELVFIIPDCISTSATTITGEVRIPLKQRIKDAEYGIEHVKTDVRACGILVDDPSTPGAFKFGHKSFMEYLFASVVADKIINRESEKANAIFKVTAAILEDVITLPVSVEFLGEILGDKFSVGNNKDIIAGKLLRAFLSDNRMVRFLQRALLFEEAYRYAVKQKFSWFTSRLLDGLSPSKFTFFVSWLILATAMSPKSLKGVILTALVNAAIIIAYVFLKSPSFTTMQARMVLWLRLCTALNITCDVKHKVLLTWYVPWVKRTSLIINESKIVGLGLSVETGT</sequence>
<keyword evidence="1" id="KW-0472">Membrane</keyword>
<accession>A0ABX8J6H9</accession>
<organism evidence="2 3">
    <name type="scientific">Geomonas oryzisoli</name>
    <dbReference type="NCBI Taxonomy" id="2847992"/>
    <lineage>
        <taxon>Bacteria</taxon>
        <taxon>Pseudomonadati</taxon>
        <taxon>Thermodesulfobacteriota</taxon>
        <taxon>Desulfuromonadia</taxon>
        <taxon>Geobacterales</taxon>
        <taxon>Geobacteraceae</taxon>
        <taxon>Geomonas</taxon>
    </lineage>
</organism>
<feature type="transmembrane region" description="Helical" evidence="1">
    <location>
        <begin position="6"/>
        <end position="24"/>
    </location>
</feature>
<protein>
    <recommendedName>
        <fullName evidence="4">NACHT domain-containing protein</fullName>
    </recommendedName>
</protein>
<name>A0ABX8J6H9_9BACT</name>
<reference evidence="2 3" key="1">
    <citation type="submission" date="2021-06" db="EMBL/GenBank/DDBJ databases">
        <title>Gemonas diversity in paddy soil.</title>
        <authorList>
            <person name="Liu G."/>
        </authorList>
    </citation>
    <scope>NUCLEOTIDE SEQUENCE [LARGE SCALE GENOMIC DNA]</scope>
    <source>
        <strain evidence="2 3">RG10</strain>
    </source>
</reference>
<dbReference type="RefSeq" id="WP_216799934.1">
    <property type="nucleotide sequence ID" value="NZ_CP076723.1"/>
</dbReference>
<proteinExistence type="predicted"/>
<evidence type="ECO:0000256" key="1">
    <source>
        <dbReference type="SAM" id="Phobius"/>
    </source>
</evidence>
<evidence type="ECO:0000313" key="3">
    <source>
        <dbReference type="Proteomes" id="UP000683557"/>
    </source>
</evidence>
<keyword evidence="3" id="KW-1185">Reference proteome</keyword>
<keyword evidence="1" id="KW-0812">Transmembrane</keyword>
<keyword evidence="1" id="KW-1133">Transmembrane helix</keyword>
<evidence type="ECO:0000313" key="2">
    <source>
        <dbReference type="EMBL" id="QWV93194.1"/>
    </source>
</evidence>